<feature type="domain" description="Tectonic-1-3 N-terminal" evidence="2">
    <location>
        <begin position="52"/>
        <end position="143"/>
    </location>
</feature>
<organism evidence="3 4">
    <name type="scientific">Vitrella brassicaformis (strain CCMP3155)</name>
    <dbReference type="NCBI Taxonomy" id="1169540"/>
    <lineage>
        <taxon>Eukaryota</taxon>
        <taxon>Sar</taxon>
        <taxon>Alveolata</taxon>
        <taxon>Colpodellida</taxon>
        <taxon>Vitrellaceae</taxon>
        <taxon>Vitrella</taxon>
    </lineage>
</organism>
<keyword evidence="1" id="KW-0732">Signal</keyword>
<dbReference type="PANTHER" id="PTHR14611:SF2">
    <property type="entry name" value="TECTONIC"/>
    <property type="match status" value="1"/>
</dbReference>
<sequence length="726" mass="78850">MWRSGPWPGCVAAAAAVGLLLWHLAHAQKQAPIEWDDVEVDSSPSVAIEEGKPLKGCSCDLSPSLCDANCCCDPDCTRAIRDSFSGCVRETLPKEERQYCYARELIHKANRRRNFDVVTDSMYDVLCIEIDNDPSTGVFYTNEERRSTTDLYSIYSDQNVKRLSDSGADLPYWSFKDPDAPYKVGEPVVVGVNVGGTNTFKASFTLPQGSLSGECSDGGGVPVGFLASHGGPTDGGRLETGGLLYSRDALPPSDFASPSSPSSPFQRHTCWRSFSHMGEDVCKSALGPWLNVRLAPLPASPLYNATAWPQLTVRSIKERDLSTGAERVWEQTEVDQYVSGGGPTWETSGSNDTDALCSCTGVVLEVMRKETDVKSKQIDEFPSLILQVIVIYYNTARGQAIGWEANLTVATISDANCQPNALGVVSAAVPQTFAVAFFPTEDTTAPATPPSFPIQRSGNPGYRLGYPLRAGTFTTGPSLNKQAVSLQVDEYGTAGAFLLGIGPNGECLDTSTPQQELWSNRRVIAFGENAAYSCRLSLNEQELSSLCSGDSSLAGRYRLLKPSFDAVGYFGNADWENKADWLAVSIEEATSTMAYNDDTGVCDGSVTILELDFLYAAFGEFAAPQFRIVAAKATQRTGRLRYESAYDPSLKQSFVLSVIVTFARVPDKELKRSVPPRPPLLPSLPDDVFYPFGVSGALGMDGYGMRTMRLWICACIVFVAAWTMDF</sequence>
<keyword evidence="4" id="KW-1185">Reference proteome</keyword>
<evidence type="ECO:0000259" key="2">
    <source>
        <dbReference type="Pfam" id="PF25752"/>
    </source>
</evidence>
<proteinExistence type="predicted"/>
<dbReference type="Proteomes" id="UP000041254">
    <property type="component" value="Unassembled WGS sequence"/>
</dbReference>
<dbReference type="OMA" id="LNGAQIC"/>
<dbReference type="AlphaFoldDB" id="A0A0G4FKY9"/>
<feature type="chain" id="PRO_5005188755" description="Tectonic-1-3 N-terminal domain-containing protein" evidence="1">
    <location>
        <begin position="28"/>
        <end position="726"/>
    </location>
</feature>
<gene>
    <name evidence="3" type="ORF">Vbra_21355</name>
</gene>
<dbReference type="Pfam" id="PF25752">
    <property type="entry name" value="DUF1619_N"/>
    <property type="match status" value="1"/>
</dbReference>
<evidence type="ECO:0000313" key="4">
    <source>
        <dbReference type="Proteomes" id="UP000041254"/>
    </source>
</evidence>
<name>A0A0G4FKY9_VITBC</name>
<dbReference type="EMBL" id="CDMY01000456">
    <property type="protein sequence ID" value="CEM14427.1"/>
    <property type="molecule type" value="Genomic_DNA"/>
</dbReference>
<accession>A0A0G4FKY9</accession>
<dbReference type="STRING" id="1169540.A0A0G4FKY9"/>
<dbReference type="InterPro" id="IPR057724">
    <property type="entry name" value="TCTN1-3_N"/>
</dbReference>
<evidence type="ECO:0000313" key="3">
    <source>
        <dbReference type="EMBL" id="CEM14427.1"/>
    </source>
</evidence>
<protein>
    <recommendedName>
        <fullName evidence="2">Tectonic-1-3 N-terminal domain-containing protein</fullName>
    </recommendedName>
</protein>
<dbReference type="VEuPathDB" id="CryptoDB:Vbra_21355"/>
<dbReference type="InterPro" id="IPR040354">
    <property type="entry name" value="TCTN1-3"/>
</dbReference>
<dbReference type="OrthoDB" id="2104337at2759"/>
<dbReference type="InParanoid" id="A0A0G4FKY9"/>
<reference evidence="3 4" key="1">
    <citation type="submission" date="2014-11" db="EMBL/GenBank/DDBJ databases">
        <authorList>
            <person name="Zhu J."/>
            <person name="Qi W."/>
            <person name="Song R."/>
        </authorList>
    </citation>
    <scope>NUCLEOTIDE SEQUENCE [LARGE SCALE GENOMIC DNA]</scope>
</reference>
<dbReference type="PANTHER" id="PTHR14611">
    <property type="entry name" value="TECTONIC FAMILY MEMBER"/>
    <property type="match status" value="1"/>
</dbReference>
<feature type="signal peptide" evidence="1">
    <location>
        <begin position="1"/>
        <end position="27"/>
    </location>
</feature>
<evidence type="ECO:0000256" key="1">
    <source>
        <dbReference type="SAM" id="SignalP"/>
    </source>
</evidence>